<dbReference type="Pfam" id="PF00578">
    <property type="entry name" value="AhpC-TSA"/>
    <property type="match status" value="1"/>
</dbReference>
<proteinExistence type="predicted"/>
<feature type="signal peptide" evidence="1">
    <location>
        <begin position="1"/>
        <end position="26"/>
    </location>
</feature>
<dbReference type="EMBL" id="JAVXZY010000004">
    <property type="protein sequence ID" value="MDT9000040.1"/>
    <property type="molecule type" value="Genomic_DNA"/>
</dbReference>
<keyword evidence="4" id="KW-1185">Reference proteome</keyword>
<evidence type="ECO:0000313" key="3">
    <source>
        <dbReference type="EMBL" id="MDT9000040.1"/>
    </source>
</evidence>
<dbReference type="InterPro" id="IPR050553">
    <property type="entry name" value="Thioredoxin_ResA/DsbE_sf"/>
</dbReference>
<dbReference type="CDD" id="cd02966">
    <property type="entry name" value="TlpA_like_family"/>
    <property type="match status" value="1"/>
</dbReference>
<evidence type="ECO:0000313" key="4">
    <source>
        <dbReference type="Proteomes" id="UP001246372"/>
    </source>
</evidence>
<gene>
    <name evidence="3" type="ORF">RQP53_12260</name>
</gene>
<dbReference type="InterPro" id="IPR036249">
    <property type="entry name" value="Thioredoxin-like_sf"/>
</dbReference>
<dbReference type="InterPro" id="IPR013766">
    <property type="entry name" value="Thioredoxin_domain"/>
</dbReference>
<accession>A0ABU3PBW9</accession>
<name>A0ABU3PBW9_9BURK</name>
<evidence type="ECO:0000259" key="2">
    <source>
        <dbReference type="PROSITE" id="PS51352"/>
    </source>
</evidence>
<feature type="domain" description="Thioredoxin" evidence="2">
    <location>
        <begin position="22"/>
        <end position="166"/>
    </location>
</feature>
<dbReference type="RefSeq" id="WP_315650586.1">
    <property type="nucleotide sequence ID" value="NZ_JAVXZY010000004.1"/>
</dbReference>
<dbReference type="SUPFAM" id="SSF52833">
    <property type="entry name" value="Thioredoxin-like"/>
    <property type="match status" value="1"/>
</dbReference>
<protein>
    <submittedName>
        <fullName evidence="3">TlpA disulfide reductase family protein</fullName>
    </submittedName>
</protein>
<dbReference type="Proteomes" id="UP001246372">
    <property type="component" value="Unassembled WGS sequence"/>
</dbReference>
<feature type="chain" id="PRO_5046589958" evidence="1">
    <location>
        <begin position="27"/>
        <end position="166"/>
    </location>
</feature>
<organism evidence="3 4">
    <name type="scientific">Roseateles aquae</name>
    <dbReference type="NCBI Taxonomy" id="3077235"/>
    <lineage>
        <taxon>Bacteria</taxon>
        <taxon>Pseudomonadati</taxon>
        <taxon>Pseudomonadota</taxon>
        <taxon>Betaproteobacteria</taxon>
        <taxon>Burkholderiales</taxon>
        <taxon>Sphaerotilaceae</taxon>
        <taxon>Roseateles</taxon>
    </lineage>
</organism>
<keyword evidence="1" id="KW-0732">Signal</keyword>
<evidence type="ECO:0000256" key="1">
    <source>
        <dbReference type="SAM" id="SignalP"/>
    </source>
</evidence>
<comment type="caution">
    <text evidence="3">The sequence shown here is derived from an EMBL/GenBank/DDBJ whole genome shotgun (WGS) entry which is preliminary data.</text>
</comment>
<dbReference type="InterPro" id="IPR000866">
    <property type="entry name" value="AhpC/TSA"/>
</dbReference>
<dbReference type="PANTHER" id="PTHR42852">
    <property type="entry name" value="THIOL:DISULFIDE INTERCHANGE PROTEIN DSBE"/>
    <property type="match status" value="1"/>
</dbReference>
<sequence>MKSITFRRTLLALLAPLFLTATPLQAQVPAAGLPAQAVKLSGERFNADQLKGKVTMVFYWATSCAVCRDSLPELRANLRGWRDKPFALLTVNVDKQAAEWKDYETIVAATQKATPPGLISVRQEGAVPFSGRLPVTLLLDAKGKVVARYEGRIAPEAWDGIADLLP</sequence>
<dbReference type="PROSITE" id="PS51352">
    <property type="entry name" value="THIOREDOXIN_2"/>
    <property type="match status" value="1"/>
</dbReference>
<reference evidence="3" key="1">
    <citation type="submission" date="2023-09" db="EMBL/GenBank/DDBJ databases">
        <title>Paucibacter sp. APW11 Genome sequencing and assembly.</title>
        <authorList>
            <person name="Kim I."/>
        </authorList>
    </citation>
    <scope>NUCLEOTIDE SEQUENCE</scope>
    <source>
        <strain evidence="3">APW11</strain>
    </source>
</reference>
<dbReference type="Gene3D" id="3.40.30.10">
    <property type="entry name" value="Glutaredoxin"/>
    <property type="match status" value="1"/>
</dbReference>
<dbReference type="PANTHER" id="PTHR42852:SF13">
    <property type="entry name" value="PROTEIN DIPZ"/>
    <property type="match status" value="1"/>
</dbReference>